<proteinExistence type="predicted"/>
<dbReference type="Pfam" id="PF04338">
    <property type="entry name" value="DUF481"/>
    <property type="match status" value="1"/>
</dbReference>
<feature type="chain" id="PRO_5047215843" evidence="1">
    <location>
        <begin position="23"/>
        <end position="257"/>
    </location>
</feature>
<evidence type="ECO:0000313" key="2">
    <source>
        <dbReference type="EMBL" id="MCY0387131.1"/>
    </source>
</evidence>
<accession>A0ABT3ZKR9</accession>
<keyword evidence="1" id="KW-0732">Signal</keyword>
<name>A0ABT3ZKR9_9BURK</name>
<dbReference type="EMBL" id="JAPMXC010000001">
    <property type="protein sequence ID" value="MCY0387131.1"/>
    <property type="molecule type" value="Genomic_DNA"/>
</dbReference>
<evidence type="ECO:0000256" key="1">
    <source>
        <dbReference type="SAM" id="SignalP"/>
    </source>
</evidence>
<protein>
    <submittedName>
        <fullName evidence="2">DUF481 domain-containing protein</fullName>
    </submittedName>
</protein>
<feature type="signal peptide" evidence="1">
    <location>
        <begin position="1"/>
        <end position="22"/>
    </location>
</feature>
<dbReference type="Proteomes" id="UP001082899">
    <property type="component" value="Unassembled WGS sequence"/>
</dbReference>
<gene>
    <name evidence="2" type="ORF">OVY01_07775</name>
</gene>
<sequence>MALKKTRALPLLMMFASSPLWAQIVGLPSDAAVKTDGVWRGALNGGVSVASGNTNSTSVNVSANLQRATAVDKFIASLTGLYGTTTSDGSRSVSDNLVKLETEYDHDLGKKVYGLGVFQVQRNELQDLNFQSSVGAGLGYHVIRTTPTSFDVFSGLSFNYEKYSGDTRNYPELLIGENLVHKLGSASSLSERISVYPNLGYIGDYRTQADVALTTAIANRIQLKLSLSNSYQNHPVAGVKKVNTLFLTTIGYTFGPK</sequence>
<reference evidence="2" key="1">
    <citation type="submission" date="2022-11" db="EMBL/GenBank/DDBJ databases">
        <title>Robbsia betulipollinis sp. nov., isolated from pollen of birch (Betula pendula).</title>
        <authorList>
            <person name="Shi H."/>
            <person name="Ambika Manirajan B."/>
            <person name="Ratering S."/>
            <person name="Geissler-Plaum R."/>
            <person name="Schnell S."/>
        </authorList>
    </citation>
    <scope>NUCLEOTIDE SEQUENCE</scope>
    <source>
        <strain evidence="2">Bb-Pol-6</strain>
    </source>
</reference>
<dbReference type="InterPro" id="IPR007433">
    <property type="entry name" value="DUF481"/>
</dbReference>
<keyword evidence="3" id="KW-1185">Reference proteome</keyword>
<organism evidence="2 3">
    <name type="scientific">Robbsia betulipollinis</name>
    <dbReference type="NCBI Taxonomy" id="2981849"/>
    <lineage>
        <taxon>Bacteria</taxon>
        <taxon>Pseudomonadati</taxon>
        <taxon>Pseudomonadota</taxon>
        <taxon>Betaproteobacteria</taxon>
        <taxon>Burkholderiales</taxon>
        <taxon>Burkholderiaceae</taxon>
        <taxon>Robbsia</taxon>
    </lineage>
</organism>
<evidence type="ECO:0000313" key="3">
    <source>
        <dbReference type="Proteomes" id="UP001082899"/>
    </source>
</evidence>
<dbReference type="RefSeq" id="WP_267846879.1">
    <property type="nucleotide sequence ID" value="NZ_JAPMXC010000001.1"/>
</dbReference>
<comment type="caution">
    <text evidence="2">The sequence shown here is derived from an EMBL/GenBank/DDBJ whole genome shotgun (WGS) entry which is preliminary data.</text>
</comment>